<reference evidence="7" key="1">
    <citation type="submission" date="2013-02" db="EMBL/GenBank/DDBJ databases">
        <authorList>
            <person name="Hughes D."/>
        </authorList>
    </citation>
    <scope>NUCLEOTIDE SEQUENCE</scope>
    <source>
        <strain>Durham</strain>
        <strain evidence="7">NC isolate 2 -- Noor lab</strain>
    </source>
</reference>
<dbReference type="HOGENOM" id="CLU_035730_7_0_1"/>
<dbReference type="OMA" id="HNEYRNF"/>
<sequence length="247" mass="27299">MYSEDLTAAQPTPMLSSETIAVKCPVTGPPELSSSCPSDAKFIDLTLMKDQIVDFHNDRRNQVAGGKIPKHLPAVRMATIQWDNELAYLAGINVKSCNYEHDECRNTHKFKFAGQNLAKDSWYGSKAQVEVLVLDQIEKWFSESEDSDMSRINNVGSTENPVTGHFTVMVAELSIKVGCAAVRSSEYMEGKKWETLTTACNYAHNNVVGSKIYRSGPAASECTTGTNPQYPFLCSVNESYDPNVPLK</sequence>
<feature type="domain" description="SCP" evidence="5">
    <location>
        <begin position="47"/>
        <end position="209"/>
    </location>
</feature>
<dbReference type="PIRSF" id="PIRSF038921">
    <property type="entry name" value="P14a"/>
    <property type="match status" value="1"/>
</dbReference>
<evidence type="ECO:0000256" key="2">
    <source>
        <dbReference type="ARBA" id="ARBA00009923"/>
    </source>
</evidence>
<dbReference type="Proteomes" id="UP000015102">
    <property type="component" value="Unassembled WGS sequence"/>
</dbReference>
<keyword evidence="3" id="KW-0964">Secreted</keyword>
<dbReference type="SMART" id="SM00198">
    <property type="entry name" value="SCP"/>
    <property type="match status" value="1"/>
</dbReference>
<comment type="subcellular location">
    <subcellularLocation>
        <location evidence="1">Secreted</location>
    </subcellularLocation>
</comment>
<dbReference type="EnsemblMetazoa" id="MESCA000795-RA">
    <property type="protein sequence ID" value="MESCA000795-PA"/>
    <property type="gene ID" value="MESCA000795"/>
</dbReference>
<dbReference type="Pfam" id="PF00188">
    <property type="entry name" value="CAP"/>
    <property type="match status" value="1"/>
</dbReference>
<name>T1GC02_MEGSC</name>
<dbReference type="CDD" id="cd05380">
    <property type="entry name" value="CAP_euk"/>
    <property type="match status" value="1"/>
</dbReference>
<dbReference type="InterPro" id="IPR001283">
    <property type="entry name" value="CRISP-related"/>
</dbReference>
<reference evidence="6" key="2">
    <citation type="submission" date="2015-06" db="UniProtKB">
        <authorList>
            <consortium name="EnsemblMetazoa"/>
        </authorList>
    </citation>
    <scope>IDENTIFICATION</scope>
</reference>
<evidence type="ECO:0000256" key="4">
    <source>
        <dbReference type="ARBA" id="ARBA00022729"/>
    </source>
</evidence>
<dbReference type="Gene3D" id="3.40.33.10">
    <property type="entry name" value="CAP"/>
    <property type="match status" value="1"/>
</dbReference>
<dbReference type="AlphaFoldDB" id="T1GC02"/>
<evidence type="ECO:0000256" key="3">
    <source>
        <dbReference type="ARBA" id="ARBA00022525"/>
    </source>
</evidence>
<keyword evidence="7" id="KW-1185">Reference proteome</keyword>
<evidence type="ECO:0000256" key="1">
    <source>
        <dbReference type="ARBA" id="ARBA00004613"/>
    </source>
</evidence>
<dbReference type="InterPro" id="IPR002413">
    <property type="entry name" value="V5_allergen-like"/>
</dbReference>
<dbReference type="InterPro" id="IPR014044">
    <property type="entry name" value="CAP_dom"/>
</dbReference>
<dbReference type="EMBL" id="CAQQ02006260">
    <property type="status" value="NOT_ANNOTATED_CDS"/>
    <property type="molecule type" value="Genomic_DNA"/>
</dbReference>
<evidence type="ECO:0000313" key="6">
    <source>
        <dbReference type="EnsemblMetazoa" id="MESCA000795-PA"/>
    </source>
</evidence>
<evidence type="ECO:0000313" key="7">
    <source>
        <dbReference type="Proteomes" id="UP000015102"/>
    </source>
</evidence>
<organism evidence="6 7">
    <name type="scientific">Megaselia scalaris</name>
    <name type="common">Humpbacked fly</name>
    <name type="synonym">Phora scalaris</name>
    <dbReference type="NCBI Taxonomy" id="36166"/>
    <lineage>
        <taxon>Eukaryota</taxon>
        <taxon>Metazoa</taxon>
        <taxon>Ecdysozoa</taxon>
        <taxon>Arthropoda</taxon>
        <taxon>Hexapoda</taxon>
        <taxon>Insecta</taxon>
        <taxon>Pterygota</taxon>
        <taxon>Neoptera</taxon>
        <taxon>Endopterygota</taxon>
        <taxon>Diptera</taxon>
        <taxon>Brachycera</taxon>
        <taxon>Muscomorpha</taxon>
        <taxon>Platypezoidea</taxon>
        <taxon>Phoridae</taxon>
        <taxon>Megaseliini</taxon>
        <taxon>Megaselia</taxon>
    </lineage>
</organism>
<dbReference type="PRINTS" id="PR00838">
    <property type="entry name" value="V5ALLERGEN"/>
</dbReference>
<accession>T1GC02</accession>
<comment type="similarity">
    <text evidence="2">Belongs to the CRISP family.</text>
</comment>
<dbReference type="SUPFAM" id="SSF55797">
    <property type="entry name" value="PR-1-like"/>
    <property type="match status" value="1"/>
</dbReference>
<dbReference type="InterPro" id="IPR035940">
    <property type="entry name" value="CAP_sf"/>
</dbReference>
<evidence type="ECO:0000259" key="5">
    <source>
        <dbReference type="SMART" id="SM00198"/>
    </source>
</evidence>
<dbReference type="STRING" id="36166.T1GC02"/>
<dbReference type="InterPro" id="IPR034763">
    <property type="entry name" value="P14a_insect"/>
</dbReference>
<dbReference type="EMBL" id="CAQQ02006259">
    <property type="status" value="NOT_ANNOTATED_CDS"/>
    <property type="molecule type" value="Genomic_DNA"/>
</dbReference>
<dbReference type="PANTHER" id="PTHR10334">
    <property type="entry name" value="CYSTEINE-RICH SECRETORY PROTEIN-RELATED"/>
    <property type="match status" value="1"/>
</dbReference>
<proteinExistence type="inferred from homology"/>
<dbReference type="GO" id="GO:0005576">
    <property type="term" value="C:extracellular region"/>
    <property type="evidence" value="ECO:0007669"/>
    <property type="project" value="UniProtKB-SubCell"/>
</dbReference>
<keyword evidence="4" id="KW-0732">Signal</keyword>
<protein>
    <recommendedName>
        <fullName evidence="5">SCP domain-containing protein</fullName>
    </recommendedName>
</protein>
<dbReference type="EMBL" id="CAQQ02006258">
    <property type="status" value="NOT_ANNOTATED_CDS"/>
    <property type="molecule type" value="Genomic_DNA"/>
</dbReference>